<dbReference type="InterPro" id="IPR042467">
    <property type="entry name" value="Peptidase_C65_otubain_sub2"/>
</dbReference>
<dbReference type="AlphaFoldDB" id="A0A835BEC1"/>
<dbReference type="GO" id="GO:0043130">
    <property type="term" value="F:ubiquitin binding"/>
    <property type="evidence" value="ECO:0007669"/>
    <property type="project" value="TreeGrafter"/>
</dbReference>
<gene>
    <name evidence="3" type="ORF">HU200_043557</name>
</gene>
<dbReference type="GO" id="GO:0004843">
    <property type="term" value="F:cysteine-type deubiquitinase activity"/>
    <property type="evidence" value="ECO:0007669"/>
    <property type="project" value="TreeGrafter"/>
</dbReference>
<evidence type="ECO:0000313" key="3">
    <source>
        <dbReference type="EMBL" id="KAF8686720.1"/>
    </source>
</evidence>
<comment type="caution">
    <text evidence="3">The sequence shown here is derived from an EMBL/GenBank/DDBJ whole genome shotgun (WGS) entry which is preliminary data.</text>
</comment>
<dbReference type="InterPro" id="IPR019400">
    <property type="entry name" value="Peptidase_C65_otubain"/>
</dbReference>
<dbReference type="InterPro" id="IPR003323">
    <property type="entry name" value="OTU_dom"/>
</dbReference>
<evidence type="ECO:0000313" key="4">
    <source>
        <dbReference type="Proteomes" id="UP000636709"/>
    </source>
</evidence>
<evidence type="ECO:0000259" key="2">
    <source>
        <dbReference type="PROSITE" id="PS50802"/>
    </source>
</evidence>
<dbReference type="PANTHER" id="PTHR12931:SF17">
    <property type="entry name" value="OS02G0521500 PROTEIN"/>
    <property type="match status" value="1"/>
</dbReference>
<feature type="region of interest" description="Disordered" evidence="1">
    <location>
        <begin position="265"/>
        <end position="299"/>
    </location>
</feature>
<feature type="domain" description="OTU" evidence="2">
    <location>
        <begin position="33"/>
        <end position="260"/>
    </location>
</feature>
<keyword evidence="4" id="KW-1185">Reference proteome</keyword>
<accession>A0A835BEC1</accession>
<dbReference type="PANTHER" id="PTHR12931">
    <property type="entry name" value="UBIQUITIN THIOLESTERASE PROTEIN OTUB"/>
    <property type="match status" value="1"/>
</dbReference>
<reference evidence="3" key="1">
    <citation type="submission" date="2020-07" db="EMBL/GenBank/DDBJ databases">
        <title>Genome sequence and genetic diversity analysis of an under-domesticated orphan crop, white fonio (Digitaria exilis).</title>
        <authorList>
            <person name="Bennetzen J.L."/>
            <person name="Chen S."/>
            <person name="Ma X."/>
            <person name="Wang X."/>
            <person name="Yssel A.E.J."/>
            <person name="Chaluvadi S.R."/>
            <person name="Johnson M."/>
            <person name="Gangashetty P."/>
            <person name="Hamidou F."/>
            <person name="Sanogo M.D."/>
            <person name="Zwaenepoel A."/>
            <person name="Wallace J."/>
            <person name="Van De Peer Y."/>
            <person name="Van Deynze A."/>
        </authorList>
    </citation>
    <scope>NUCLEOTIDE SEQUENCE</scope>
    <source>
        <tissue evidence="3">Leaves</tissue>
    </source>
</reference>
<protein>
    <recommendedName>
        <fullName evidence="2">OTU domain-containing protein</fullName>
    </recommendedName>
</protein>
<evidence type="ECO:0000256" key="1">
    <source>
        <dbReference type="SAM" id="MobiDB-lite"/>
    </source>
</evidence>
<dbReference type="OrthoDB" id="640208at2759"/>
<name>A0A835BEC1_9POAL</name>
<dbReference type="InterPro" id="IPR038765">
    <property type="entry name" value="Papain-like_cys_pep_sf"/>
</dbReference>
<feature type="compositionally biased region" description="Polar residues" evidence="1">
    <location>
        <begin position="274"/>
        <end position="284"/>
    </location>
</feature>
<dbReference type="EMBL" id="JACEFO010002063">
    <property type="protein sequence ID" value="KAF8686720.1"/>
    <property type="molecule type" value="Genomic_DNA"/>
</dbReference>
<dbReference type="CDD" id="cd22749">
    <property type="entry name" value="Otubain_C65"/>
    <property type="match status" value="1"/>
</dbReference>
<dbReference type="SUPFAM" id="SSF54001">
    <property type="entry name" value="Cysteine proteinases"/>
    <property type="match status" value="1"/>
</dbReference>
<organism evidence="3 4">
    <name type="scientific">Digitaria exilis</name>
    <dbReference type="NCBI Taxonomy" id="1010633"/>
    <lineage>
        <taxon>Eukaryota</taxon>
        <taxon>Viridiplantae</taxon>
        <taxon>Streptophyta</taxon>
        <taxon>Embryophyta</taxon>
        <taxon>Tracheophyta</taxon>
        <taxon>Spermatophyta</taxon>
        <taxon>Magnoliopsida</taxon>
        <taxon>Liliopsida</taxon>
        <taxon>Poales</taxon>
        <taxon>Poaceae</taxon>
        <taxon>PACMAD clade</taxon>
        <taxon>Panicoideae</taxon>
        <taxon>Panicodae</taxon>
        <taxon>Paniceae</taxon>
        <taxon>Anthephorinae</taxon>
        <taxon>Digitaria</taxon>
    </lineage>
</organism>
<dbReference type="Proteomes" id="UP000636709">
    <property type="component" value="Unassembled WGS sequence"/>
</dbReference>
<dbReference type="Gene3D" id="1.20.1300.20">
    <property type="entry name" value="Peptidase C65 Otubain, subdomain 2"/>
    <property type="match status" value="1"/>
</dbReference>
<dbReference type="PROSITE" id="PS50802">
    <property type="entry name" value="OTU"/>
    <property type="match status" value="1"/>
</dbReference>
<sequence length="299" mass="34486">MPNMITHYRLLEMVAERGVEFHANALNLHRKYSEFRPVRGDGECFYRSFIFSYLEQVLDRHDTHEEHRLLVAVKEMARQHARLGWASEFSRSHKAFNKLIKKVMKWKKQDRWKLVPTTSRKEKLLRFFNSSGRRNGIYAFLRFVTAIWMCSHNEDFEPLVPEINNSYTLKDWCFREVIPDKVFTDHVPIVALVTALGVPLRVEYLFQAAGQDLYTGQVSHDNMPTSTSCPSHPHQIPADHKVPRVTVLYTVAHYDIIYPHPDAAVNQHSDEAESPTSESTSQDQGGSCSGEKSGKEQIA</sequence>
<dbReference type="FunFam" id="1.20.1300.20:FF:000004">
    <property type="entry name" value="RNA-binding protein 8A"/>
    <property type="match status" value="1"/>
</dbReference>
<dbReference type="GO" id="GO:0071108">
    <property type="term" value="P:protein K48-linked deubiquitination"/>
    <property type="evidence" value="ECO:0007669"/>
    <property type="project" value="TreeGrafter"/>
</dbReference>
<dbReference type="GO" id="GO:0005634">
    <property type="term" value="C:nucleus"/>
    <property type="evidence" value="ECO:0007669"/>
    <property type="project" value="TreeGrafter"/>
</dbReference>
<dbReference type="Pfam" id="PF10275">
    <property type="entry name" value="Peptidase_C65"/>
    <property type="match status" value="1"/>
</dbReference>
<proteinExistence type="predicted"/>